<reference evidence="13 14" key="1">
    <citation type="submission" date="2020-08" db="EMBL/GenBank/DDBJ databases">
        <title>Genomic Encyclopedia of Type Strains, Phase IV (KMG-IV): sequencing the most valuable type-strain genomes for metagenomic binning, comparative biology and taxonomic classification.</title>
        <authorList>
            <person name="Goeker M."/>
        </authorList>
    </citation>
    <scope>NUCLEOTIDE SEQUENCE [LARGE SCALE GENOMIC DNA]</scope>
    <source>
        <strain evidence="13 14">DSM 25079</strain>
    </source>
</reference>
<keyword evidence="10" id="KW-0732">Signal</keyword>
<evidence type="ECO:0000313" key="14">
    <source>
        <dbReference type="Proteomes" id="UP000549617"/>
    </source>
</evidence>
<dbReference type="PANTHER" id="PTHR47234:SF2">
    <property type="entry name" value="TONB-DEPENDENT RECEPTOR"/>
    <property type="match status" value="1"/>
</dbReference>
<keyword evidence="14" id="KW-1185">Reference proteome</keyword>
<evidence type="ECO:0000256" key="9">
    <source>
        <dbReference type="RuleBase" id="RU003357"/>
    </source>
</evidence>
<keyword evidence="3 8" id="KW-1134">Transmembrane beta strand</keyword>
<dbReference type="InterPro" id="IPR000531">
    <property type="entry name" value="Beta-barrel_TonB"/>
</dbReference>
<feature type="chain" id="PRO_5030994593" evidence="10">
    <location>
        <begin position="23"/>
        <end position="935"/>
    </location>
</feature>
<dbReference type="InterPro" id="IPR036942">
    <property type="entry name" value="Beta-barrel_TonB_sf"/>
</dbReference>
<evidence type="ECO:0000256" key="1">
    <source>
        <dbReference type="ARBA" id="ARBA00004571"/>
    </source>
</evidence>
<evidence type="ECO:0000313" key="13">
    <source>
        <dbReference type="EMBL" id="MBB5687822.1"/>
    </source>
</evidence>
<feature type="domain" description="TonB-dependent receptor-like beta-barrel" evidence="11">
    <location>
        <begin position="338"/>
        <end position="896"/>
    </location>
</feature>
<sequence length="935" mass="99770">MKSTARFFVGVSLLVISTPALAQQESLNSEPAEQQSSGDEIVVTGTLVRGIAPPGTNVIGVTDKAVQESGATSTAQLLQTIPQLGTFNGLQSPVGGFSTTTTNRPNLRNLPGFSTSGSSPTLVLVDGHRVVGAGISVTSPDADIVPPGAIERIEIVPDGGSAIYGSDAVAGVINFITKKSYDGLEIGGHFGFADDYFTWDVNATAGHTWNGGSVYVAYNYAKNDAIFGRDRDYVFFPLTTVDGVAATSLTCVRGNVTTGTVIPGSPMQTSPLNPDGTIGTGPVNQCDPSDNVTFYPKQQRHSVLAGLTQDLTDNLTFDVKAFYTNRRLESSQGFSGNTTRFGPAFLASFGFLQSPFFSSPNPLATNTVYYSLPNEQRHTNTLSTWGVSPGIKAQLGGGWQLRVLTSYGESEADFSGLKYDTAGLDRAISLGLINPYNLSASNPAVLAAVQDYEERYMTRQRQFNARAVIDGELFALPGGGVKLALGTEYLSDAFIRRSSPSGGSSRVGTFGSGYAGLEDVNGNTILSAYGPATDLELTRNVKSAFGELVVPIFGTDNATTLFRELTISAAGRYDKYSDFGDTFNPKFGVTWKPADSVRIRGAWGKSFVAPSLADDDRTAATSANFVNYPFLLPSGGLIGTVVNGSPVPAPGGRGQLVVLGSKPGIQSQKATTWSLGVDFDPVFIPDLHLSTTWWNIDYQGVISIPNFTNPDFYSNFIGTPAVIFNPTPDQLADILAQTNVLSGTSCGGNPVGQPLSGCYVIIDARKQNLARTKVSGLDFSVNYVKPTGFGSIDLAFNGNYELKRDLQATSASAFRDQLAANFSRFKFRASLGAQVQGLRAQVTWNHTQGYDLDPAVGVGVPQTHVSSFNVFDVFLKYDVPSKGTFENLSFTLNVNNAFDQDPPEYRQQMIVPQSNGYINGSTLGRLIQFGINKKF</sequence>
<evidence type="ECO:0000256" key="6">
    <source>
        <dbReference type="ARBA" id="ARBA00023136"/>
    </source>
</evidence>
<dbReference type="InterPro" id="IPR012910">
    <property type="entry name" value="Plug_dom"/>
</dbReference>
<keyword evidence="2 8" id="KW-0813">Transport</keyword>
<keyword evidence="5 9" id="KW-0798">TonB box</keyword>
<protein>
    <submittedName>
        <fullName evidence="13">Iron complex outermembrane receptor protein</fullName>
    </submittedName>
</protein>
<evidence type="ECO:0000256" key="8">
    <source>
        <dbReference type="PROSITE-ProRule" id="PRU01360"/>
    </source>
</evidence>
<feature type="signal peptide" evidence="10">
    <location>
        <begin position="1"/>
        <end position="22"/>
    </location>
</feature>
<accession>A0A7W9ALU5</accession>
<evidence type="ECO:0000259" key="11">
    <source>
        <dbReference type="Pfam" id="PF00593"/>
    </source>
</evidence>
<gene>
    <name evidence="13" type="ORF">FHS49_003868</name>
</gene>
<dbReference type="GO" id="GO:0009279">
    <property type="term" value="C:cell outer membrane"/>
    <property type="evidence" value="ECO:0007669"/>
    <property type="project" value="UniProtKB-SubCell"/>
</dbReference>
<dbReference type="Pfam" id="PF07715">
    <property type="entry name" value="Plug"/>
    <property type="match status" value="1"/>
</dbReference>
<comment type="caution">
    <text evidence="13">The sequence shown here is derived from an EMBL/GenBank/DDBJ whole genome shotgun (WGS) entry which is preliminary data.</text>
</comment>
<dbReference type="RefSeq" id="WP_184022134.1">
    <property type="nucleotide sequence ID" value="NZ_JACIJC010000009.1"/>
</dbReference>
<evidence type="ECO:0000256" key="2">
    <source>
        <dbReference type="ARBA" id="ARBA00022448"/>
    </source>
</evidence>
<dbReference type="Pfam" id="PF00593">
    <property type="entry name" value="TonB_dep_Rec_b-barrel"/>
    <property type="match status" value="1"/>
</dbReference>
<evidence type="ECO:0000256" key="7">
    <source>
        <dbReference type="ARBA" id="ARBA00023237"/>
    </source>
</evidence>
<name>A0A7W9ALU5_9SPHN</name>
<keyword evidence="4 8" id="KW-0812">Transmembrane</keyword>
<keyword evidence="13" id="KW-0675">Receptor</keyword>
<keyword evidence="6 8" id="KW-0472">Membrane</keyword>
<evidence type="ECO:0000256" key="3">
    <source>
        <dbReference type="ARBA" id="ARBA00022452"/>
    </source>
</evidence>
<evidence type="ECO:0000259" key="12">
    <source>
        <dbReference type="Pfam" id="PF07715"/>
    </source>
</evidence>
<dbReference type="EMBL" id="JACIJC010000009">
    <property type="protein sequence ID" value="MBB5687822.1"/>
    <property type="molecule type" value="Genomic_DNA"/>
</dbReference>
<dbReference type="InterPro" id="IPR037066">
    <property type="entry name" value="Plug_dom_sf"/>
</dbReference>
<dbReference type="Gene3D" id="2.170.130.10">
    <property type="entry name" value="TonB-dependent receptor, plug domain"/>
    <property type="match status" value="1"/>
</dbReference>
<comment type="subcellular location">
    <subcellularLocation>
        <location evidence="1 8">Cell outer membrane</location>
        <topology evidence="1 8">Multi-pass membrane protein</topology>
    </subcellularLocation>
</comment>
<feature type="domain" description="TonB-dependent receptor plug" evidence="12">
    <location>
        <begin position="58"/>
        <end position="172"/>
    </location>
</feature>
<dbReference type="AlphaFoldDB" id="A0A7W9ALU5"/>
<dbReference type="Gene3D" id="2.40.170.20">
    <property type="entry name" value="TonB-dependent receptor, beta-barrel domain"/>
    <property type="match status" value="1"/>
</dbReference>
<organism evidence="13 14">
    <name type="scientific">Sphingobium boeckii</name>
    <dbReference type="NCBI Taxonomy" id="1082345"/>
    <lineage>
        <taxon>Bacteria</taxon>
        <taxon>Pseudomonadati</taxon>
        <taxon>Pseudomonadota</taxon>
        <taxon>Alphaproteobacteria</taxon>
        <taxon>Sphingomonadales</taxon>
        <taxon>Sphingomonadaceae</taxon>
        <taxon>Sphingobium</taxon>
    </lineage>
</organism>
<evidence type="ECO:0000256" key="10">
    <source>
        <dbReference type="SAM" id="SignalP"/>
    </source>
</evidence>
<comment type="similarity">
    <text evidence="8 9">Belongs to the TonB-dependent receptor family.</text>
</comment>
<evidence type="ECO:0000256" key="4">
    <source>
        <dbReference type="ARBA" id="ARBA00022692"/>
    </source>
</evidence>
<dbReference type="PROSITE" id="PS52016">
    <property type="entry name" value="TONB_DEPENDENT_REC_3"/>
    <property type="match status" value="1"/>
</dbReference>
<proteinExistence type="inferred from homology"/>
<dbReference type="Proteomes" id="UP000549617">
    <property type="component" value="Unassembled WGS sequence"/>
</dbReference>
<dbReference type="SUPFAM" id="SSF56935">
    <property type="entry name" value="Porins"/>
    <property type="match status" value="1"/>
</dbReference>
<evidence type="ECO:0000256" key="5">
    <source>
        <dbReference type="ARBA" id="ARBA00023077"/>
    </source>
</evidence>
<dbReference type="PANTHER" id="PTHR47234">
    <property type="match status" value="1"/>
</dbReference>
<dbReference type="InterPro" id="IPR039426">
    <property type="entry name" value="TonB-dep_rcpt-like"/>
</dbReference>
<keyword evidence="7 8" id="KW-0998">Cell outer membrane</keyword>